<dbReference type="PANTHER" id="PTHR43396:SF3">
    <property type="entry name" value="FLAVOHEMOPROTEIN"/>
    <property type="match status" value="1"/>
</dbReference>
<gene>
    <name evidence="5" type="ORF">QNH24_18090</name>
</gene>
<keyword evidence="2" id="KW-0561">Oxygen transport</keyword>
<protein>
    <submittedName>
        <fullName evidence="5">Uncharacterized protein</fullName>
    </submittedName>
</protein>
<dbReference type="GO" id="GO:0019825">
    <property type="term" value="F:oxygen binding"/>
    <property type="evidence" value="ECO:0007669"/>
    <property type="project" value="InterPro"/>
</dbReference>
<evidence type="ECO:0000256" key="3">
    <source>
        <dbReference type="ARBA" id="ARBA00022723"/>
    </source>
</evidence>
<evidence type="ECO:0000313" key="6">
    <source>
        <dbReference type="Proteomes" id="UP001178322"/>
    </source>
</evidence>
<dbReference type="AlphaFoldDB" id="A0AAX3WR10"/>
<dbReference type="SUPFAM" id="SSF46458">
    <property type="entry name" value="Globin-like"/>
    <property type="match status" value="1"/>
</dbReference>
<dbReference type="InterPro" id="IPR009050">
    <property type="entry name" value="Globin-like_sf"/>
</dbReference>
<keyword evidence="1" id="KW-0349">Heme</keyword>
<dbReference type="Proteomes" id="UP001178322">
    <property type="component" value="Chromosome"/>
</dbReference>
<evidence type="ECO:0000256" key="4">
    <source>
        <dbReference type="ARBA" id="ARBA00023004"/>
    </source>
</evidence>
<keyword evidence="2" id="KW-0813">Transport</keyword>
<dbReference type="EMBL" id="CP126101">
    <property type="protein sequence ID" value="WHY50226.1"/>
    <property type="molecule type" value="Genomic_DNA"/>
</dbReference>
<dbReference type="GO" id="GO:0046210">
    <property type="term" value="P:nitric oxide catabolic process"/>
    <property type="evidence" value="ECO:0007669"/>
    <property type="project" value="TreeGrafter"/>
</dbReference>
<proteinExistence type="predicted"/>
<evidence type="ECO:0000256" key="1">
    <source>
        <dbReference type="ARBA" id="ARBA00022617"/>
    </source>
</evidence>
<dbReference type="GO" id="GO:0020037">
    <property type="term" value="F:heme binding"/>
    <property type="evidence" value="ECO:0007669"/>
    <property type="project" value="InterPro"/>
</dbReference>
<dbReference type="SUPFAM" id="SSF63380">
    <property type="entry name" value="Riboflavin synthase domain-like"/>
    <property type="match status" value="1"/>
</dbReference>
<sequence length="257" mass="29805">MFLVDIQKEIKKIAPAIQLNKEKIKILFVEKLQNNEPDFLHMFQDDVNKIEGFTMSLIDMVFGAVMQESLKQFIPSIKPMVHQYQSLGLLPDHYKNLGKYLIISIREALEESVTHEEIIAFQLIFYRLAEIATRLEKSDYKKVKIGMQTWFFKSFRVVKKVQESDLVVLIYIVPIDGKIAPIHGTDNFVSVRLTMLNEAPSLQKSYRVIEKTGHKGYVMIINRSANIHKNDHLTEYLFNQLSEGDTLEITLPKRNSC</sequence>
<dbReference type="PANTHER" id="PTHR43396">
    <property type="entry name" value="FLAVOHEMOPROTEIN"/>
    <property type="match status" value="1"/>
</dbReference>
<accession>A0AAX3WR10</accession>
<dbReference type="GO" id="GO:0071500">
    <property type="term" value="P:cellular response to nitrosative stress"/>
    <property type="evidence" value="ECO:0007669"/>
    <property type="project" value="TreeGrafter"/>
</dbReference>
<organism evidence="5 6">
    <name type="scientific">Lysinibacillus pakistanensis</name>
    <dbReference type="NCBI Taxonomy" id="759811"/>
    <lineage>
        <taxon>Bacteria</taxon>
        <taxon>Bacillati</taxon>
        <taxon>Bacillota</taxon>
        <taxon>Bacilli</taxon>
        <taxon>Bacillales</taxon>
        <taxon>Bacillaceae</taxon>
        <taxon>Lysinibacillus</taxon>
    </lineage>
</organism>
<dbReference type="InterPro" id="IPR017938">
    <property type="entry name" value="Riboflavin_synthase-like_b-brl"/>
</dbReference>
<evidence type="ECO:0000256" key="2">
    <source>
        <dbReference type="ARBA" id="ARBA00022621"/>
    </source>
</evidence>
<dbReference type="Gene3D" id="2.40.30.10">
    <property type="entry name" value="Translation factors"/>
    <property type="match status" value="1"/>
</dbReference>
<dbReference type="GO" id="GO:0008941">
    <property type="term" value="F:nitric oxide dioxygenase NAD(P)H activity"/>
    <property type="evidence" value="ECO:0007669"/>
    <property type="project" value="TreeGrafter"/>
</dbReference>
<evidence type="ECO:0000313" key="5">
    <source>
        <dbReference type="EMBL" id="WHY50226.1"/>
    </source>
</evidence>
<keyword evidence="3" id="KW-0479">Metal-binding</keyword>
<keyword evidence="4" id="KW-0408">Iron</keyword>
<dbReference type="GO" id="GO:0046872">
    <property type="term" value="F:metal ion binding"/>
    <property type="evidence" value="ECO:0007669"/>
    <property type="project" value="UniProtKB-KW"/>
</dbReference>
<reference evidence="5" key="1">
    <citation type="submission" date="2023-05" db="EMBL/GenBank/DDBJ databases">
        <title>Comparative genomics of Bacillaceae isolates and their secondary metabolite potential.</title>
        <authorList>
            <person name="Song L."/>
            <person name="Nielsen L.J."/>
            <person name="Mohite O."/>
            <person name="Xu X."/>
            <person name="Weber T."/>
            <person name="Kovacs A.T."/>
        </authorList>
    </citation>
    <scope>NUCLEOTIDE SEQUENCE</scope>
    <source>
        <strain evidence="5">LY1</strain>
    </source>
</reference>
<name>A0AAX3WR10_9BACI</name>
<dbReference type="RefSeq" id="WP_283868912.1">
    <property type="nucleotide sequence ID" value="NZ_CP126101.1"/>
</dbReference>
<dbReference type="Gene3D" id="1.10.490.10">
    <property type="entry name" value="Globins"/>
    <property type="match status" value="1"/>
</dbReference>
<dbReference type="GO" id="GO:0071949">
    <property type="term" value="F:FAD binding"/>
    <property type="evidence" value="ECO:0007669"/>
    <property type="project" value="TreeGrafter"/>
</dbReference>
<dbReference type="GO" id="GO:0005344">
    <property type="term" value="F:oxygen carrier activity"/>
    <property type="evidence" value="ECO:0007669"/>
    <property type="project" value="UniProtKB-KW"/>
</dbReference>
<dbReference type="InterPro" id="IPR012292">
    <property type="entry name" value="Globin/Proto"/>
</dbReference>